<organism evidence="8 9">
    <name type="scientific">Tritrichomonas musculus</name>
    <dbReference type="NCBI Taxonomy" id="1915356"/>
    <lineage>
        <taxon>Eukaryota</taxon>
        <taxon>Metamonada</taxon>
        <taxon>Parabasalia</taxon>
        <taxon>Tritrichomonadida</taxon>
        <taxon>Tritrichomonadidae</taxon>
        <taxon>Tritrichomonas</taxon>
    </lineage>
</organism>
<dbReference type="Proteomes" id="UP001470230">
    <property type="component" value="Unassembled WGS sequence"/>
</dbReference>
<evidence type="ECO:0000313" key="8">
    <source>
        <dbReference type="EMBL" id="KAK8847844.1"/>
    </source>
</evidence>
<evidence type="ECO:0000259" key="7">
    <source>
        <dbReference type="PROSITE" id="PS50203"/>
    </source>
</evidence>
<feature type="domain" description="Calpain catalytic" evidence="7">
    <location>
        <begin position="29"/>
        <end position="334"/>
    </location>
</feature>
<dbReference type="Pfam" id="PF00648">
    <property type="entry name" value="Peptidase_C2"/>
    <property type="match status" value="1"/>
</dbReference>
<feature type="compositionally biased region" description="Polar residues" evidence="6">
    <location>
        <begin position="778"/>
        <end position="787"/>
    </location>
</feature>
<evidence type="ECO:0000313" key="9">
    <source>
        <dbReference type="Proteomes" id="UP001470230"/>
    </source>
</evidence>
<feature type="active site" evidence="5">
    <location>
        <position position="85"/>
    </location>
</feature>
<evidence type="ECO:0000256" key="1">
    <source>
        <dbReference type="ARBA" id="ARBA00007623"/>
    </source>
</evidence>
<protein>
    <recommendedName>
        <fullName evidence="7">Calpain catalytic domain-containing protein</fullName>
    </recommendedName>
</protein>
<dbReference type="PANTHER" id="PTHR10183:SF379">
    <property type="entry name" value="CALPAIN-5"/>
    <property type="match status" value="1"/>
</dbReference>
<comment type="caution">
    <text evidence="8">The sequence shown here is derived from an EMBL/GenBank/DDBJ whole genome shotgun (WGS) entry which is preliminary data.</text>
</comment>
<dbReference type="EMBL" id="JAPFFF010000027">
    <property type="protein sequence ID" value="KAK8847844.1"/>
    <property type="molecule type" value="Genomic_DNA"/>
</dbReference>
<comment type="similarity">
    <text evidence="1">Belongs to the peptidase C2 family.</text>
</comment>
<name>A0ABR2HJY6_9EUKA</name>
<keyword evidence="2 5" id="KW-0645">Protease</keyword>
<feature type="active site" evidence="5">
    <location>
        <position position="262"/>
    </location>
</feature>
<dbReference type="PRINTS" id="PR00704">
    <property type="entry name" value="CALPAIN"/>
</dbReference>
<dbReference type="Gene3D" id="3.90.70.10">
    <property type="entry name" value="Cysteine proteinases"/>
    <property type="match status" value="1"/>
</dbReference>
<reference evidence="8 9" key="1">
    <citation type="submission" date="2024-04" db="EMBL/GenBank/DDBJ databases">
        <title>Tritrichomonas musculus Genome.</title>
        <authorList>
            <person name="Alves-Ferreira E."/>
            <person name="Grigg M."/>
            <person name="Lorenzi H."/>
            <person name="Galac M."/>
        </authorList>
    </citation>
    <scope>NUCLEOTIDE SEQUENCE [LARGE SCALE GENOMIC DNA]</scope>
    <source>
        <strain evidence="8 9">EAF2021</strain>
    </source>
</reference>
<dbReference type="SMART" id="SM00239">
    <property type="entry name" value="C2"/>
    <property type="match status" value="1"/>
</dbReference>
<dbReference type="InterPro" id="IPR038765">
    <property type="entry name" value="Papain-like_cys_pep_sf"/>
</dbReference>
<dbReference type="SMART" id="SM00230">
    <property type="entry name" value="CysPc"/>
    <property type="match status" value="1"/>
</dbReference>
<dbReference type="InterPro" id="IPR001300">
    <property type="entry name" value="Peptidase_C2_calpain_cat"/>
</dbReference>
<dbReference type="InterPro" id="IPR000008">
    <property type="entry name" value="C2_dom"/>
</dbReference>
<dbReference type="SUPFAM" id="SSF49562">
    <property type="entry name" value="C2 domain (Calcium/lipid-binding domain, CaLB)"/>
    <property type="match status" value="1"/>
</dbReference>
<dbReference type="PROSITE" id="PS50203">
    <property type="entry name" value="CALPAIN_CAT"/>
    <property type="match status" value="1"/>
</dbReference>
<evidence type="ECO:0000256" key="4">
    <source>
        <dbReference type="ARBA" id="ARBA00022807"/>
    </source>
</evidence>
<dbReference type="Pfam" id="PF00168">
    <property type="entry name" value="C2"/>
    <property type="match status" value="1"/>
</dbReference>
<dbReference type="InterPro" id="IPR035892">
    <property type="entry name" value="C2_domain_sf"/>
</dbReference>
<feature type="compositionally biased region" description="Basic and acidic residues" evidence="6">
    <location>
        <begin position="554"/>
        <end position="638"/>
    </location>
</feature>
<feature type="region of interest" description="Disordered" evidence="6">
    <location>
        <begin position="777"/>
        <end position="797"/>
    </location>
</feature>
<feature type="active site" evidence="5">
    <location>
        <position position="282"/>
    </location>
</feature>
<dbReference type="SUPFAM" id="SSF54001">
    <property type="entry name" value="Cysteine proteinases"/>
    <property type="match status" value="1"/>
</dbReference>
<feature type="region of interest" description="Disordered" evidence="6">
    <location>
        <begin position="554"/>
        <end position="639"/>
    </location>
</feature>
<accession>A0ABR2HJY6</accession>
<evidence type="ECO:0000256" key="5">
    <source>
        <dbReference type="PROSITE-ProRule" id="PRU00239"/>
    </source>
</evidence>
<evidence type="ECO:0000256" key="2">
    <source>
        <dbReference type="ARBA" id="ARBA00022670"/>
    </source>
</evidence>
<dbReference type="Gene3D" id="2.60.40.150">
    <property type="entry name" value="C2 domain"/>
    <property type="match status" value="1"/>
</dbReference>
<proteinExistence type="inferred from homology"/>
<keyword evidence="4 5" id="KW-0788">Thiol protease</keyword>
<evidence type="ECO:0000256" key="6">
    <source>
        <dbReference type="SAM" id="MobiDB-lite"/>
    </source>
</evidence>
<dbReference type="PANTHER" id="PTHR10183">
    <property type="entry name" value="CALPAIN"/>
    <property type="match status" value="1"/>
</dbReference>
<sequence length="907" mass="103387">MESKKFEDFESEAKQYKKILIEYRKTQKPFVDPSFHPTYNVKERSIDIDDSFDSWKRVDEICDVPLFSKSLIDPDFIRQGELGDCYFLSALSRIAKQSYLVPLLFDRDTPEKVLGRVKESINIKCGAVVIYFNCFGRRTPVLIDTLLPMKKGQLRFSNPIDNTKSPWFCLVEKAYAKLNGSYSDIIGGTLPQAIYSIYRYYPSHKDFDTLRKPEKIAKMSLFDRIMKYQKKGAVMGTAINLSKLKNGVTQKEVENKGLIPSHSYLLLKAREHDGKRLFCLRNPWGGHEWNGDYSDESPKWTPELKEGLGWKNADDGTFWMSEDDFFRYFTQVEVSLPLQPEWFSRHYYVQLKPGDYDGYNIESSKAKIAQRPNFAFQVIDPINKGEKCRFHILIEKRQKLFDPDTNTIFKPPDYAVVLAHSDGKKLSPEVLLNSNRFCMESRMSLLCFASEVSGNDDIVTIVIHRIQACKLVEDCYVHIFCEKDFNLYDIDNPDDLIPEDVNEGIVFDNFSAKHPKVASPLQLMKVRDKKVLTFGSMDSNPLGESLIARYRAEVESDRSEKEEAHNEKKSKTKEKTKSKAKEETKSKNKDETKSKDKDEPKSKNKDEPKSKNKDEPKSKDKDEPKSKAKDEKSSKNDEDSAEVNASCFFVISDLSCKNLVHNGKAGNDVNPFIRFDIADVFYKTETIKHNANPSYQNLVIPVVDPKKDSITIDVLHDNGDDEDPTKLCSSLVLTLNDMEINPLMRYKINSPLSSNDGKEVGTLSLSSKLCLKEDIDSSSKPASQIPQSYVPDDDSDSNGGSGFVLEFTVEEAKSTKNEIVVCFALGSNEKKKFEAKVGQNIALKIGNPNDESIIFCFTDKNGKDFPGRIRVKLNQIQLNARSVMESDSQIDDDLTVHLKIQFSMKKQ</sequence>
<keyword evidence="3 5" id="KW-0378">Hydrolase</keyword>
<dbReference type="InterPro" id="IPR022684">
    <property type="entry name" value="Calpain_cysteine_protease"/>
</dbReference>
<gene>
    <name evidence="8" type="ORF">M9Y10_018879</name>
</gene>
<keyword evidence="9" id="KW-1185">Reference proteome</keyword>
<evidence type="ECO:0000256" key="3">
    <source>
        <dbReference type="ARBA" id="ARBA00022801"/>
    </source>
</evidence>